<dbReference type="Pfam" id="PF02870">
    <property type="entry name" value="Methyltransf_1N"/>
    <property type="match status" value="1"/>
</dbReference>
<dbReference type="SUPFAM" id="SSF53155">
    <property type="entry name" value="Methylated DNA-protein cysteine methyltransferase domain"/>
    <property type="match status" value="1"/>
</dbReference>
<comment type="subcellular location">
    <subcellularLocation>
        <location evidence="9">Cytoplasm</location>
    </subcellularLocation>
</comment>
<evidence type="ECO:0000256" key="8">
    <source>
        <dbReference type="ARBA" id="ARBA00049348"/>
    </source>
</evidence>
<evidence type="ECO:0000256" key="7">
    <source>
        <dbReference type="ARBA" id="ARBA00023204"/>
    </source>
</evidence>
<comment type="miscellaneous">
    <text evidence="9">This enzyme catalyzes only one turnover and therefore is not strictly catalytic. According to one definition, an enzyme is a biocatalyst that acts repeatedly and over many reaction cycles.</text>
</comment>
<dbReference type="Gene3D" id="3.30.160.70">
    <property type="entry name" value="Methylated DNA-protein cysteine methyltransferase domain"/>
    <property type="match status" value="1"/>
</dbReference>
<dbReference type="EC" id="2.1.1.63" evidence="9"/>
<dbReference type="InterPro" id="IPR036631">
    <property type="entry name" value="MGMT_N_sf"/>
</dbReference>
<organism evidence="12 13">
    <name type="scientific">Peredibacter starrii</name>
    <dbReference type="NCBI Taxonomy" id="28202"/>
    <lineage>
        <taxon>Bacteria</taxon>
        <taxon>Pseudomonadati</taxon>
        <taxon>Bdellovibrionota</taxon>
        <taxon>Bacteriovoracia</taxon>
        <taxon>Bacteriovoracales</taxon>
        <taxon>Bacteriovoracaceae</taxon>
        <taxon>Peredibacter</taxon>
    </lineage>
</organism>
<evidence type="ECO:0000256" key="5">
    <source>
        <dbReference type="ARBA" id="ARBA00022679"/>
    </source>
</evidence>
<dbReference type="NCBIfam" id="TIGR00589">
    <property type="entry name" value="ogt"/>
    <property type="match status" value="1"/>
</dbReference>
<evidence type="ECO:0000256" key="3">
    <source>
        <dbReference type="ARBA" id="ARBA00022490"/>
    </source>
</evidence>
<feature type="domain" description="Methylated-DNA-[protein]-cysteine S-methyltransferase DNA binding" evidence="10">
    <location>
        <begin position="72"/>
        <end position="151"/>
    </location>
</feature>
<keyword evidence="5 9" id="KW-0808">Transferase</keyword>
<evidence type="ECO:0000256" key="6">
    <source>
        <dbReference type="ARBA" id="ARBA00022763"/>
    </source>
</evidence>
<evidence type="ECO:0000256" key="4">
    <source>
        <dbReference type="ARBA" id="ARBA00022603"/>
    </source>
</evidence>
<dbReference type="GO" id="GO:0032259">
    <property type="term" value="P:methylation"/>
    <property type="evidence" value="ECO:0007669"/>
    <property type="project" value="UniProtKB-KW"/>
</dbReference>
<comment type="catalytic activity">
    <reaction evidence="8 9">
        <text>a 6-O-methyl-2'-deoxyguanosine in DNA + L-cysteinyl-[protein] = S-methyl-L-cysteinyl-[protein] + a 2'-deoxyguanosine in DNA</text>
        <dbReference type="Rhea" id="RHEA:24000"/>
        <dbReference type="Rhea" id="RHEA-COMP:10131"/>
        <dbReference type="Rhea" id="RHEA-COMP:10132"/>
        <dbReference type="Rhea" id="RHEA-COMP:11367"/>
        <dbReference type="Rhea" id="RHEA-COMP:11368"/>
        <dbReference type="ChEBI" id="CHEBI:29950"/>
        <dbReference type="ChEBI" id="CHEBI:82612"/>
        <dbReference type="ChEBI" id="CHEBI:85445"/>
        <dbReference type="ChEBI" id="CHEBI:85448"/>
        <dbReference type="EC" id="2.1.1.63"/>
    </reaction>
</comment>
<dbReference type="Pfam" id="PF01035">
    <property type="entry name" value="DNA_binding_1"/>
    <property type="match status" value="1"/>
</dbReference>
<dbReference type="CDD" id="cd06445">
    <property type="entry name" value="ATase"/>
    <property type="match status" value="1"/>
</dbReference>
<dbReference type="HAMAP" id="MF_00772">
    <property type="entry name" value="OGT"/>
    <property type="match status" value="1"/>
</dbReference>
<keyword evidence="4 9" id="KW-0489">Methyltransferase</keyword>
<gene>
    <name evidence="12" type="ORF">SOO65_00285</name>
</gene>
<keyword evidence="6 9" id="KW-0227">DNA damage</keyword>
<dbReference type="PANTHER" id="PTHR10815:SF5">
    <property type="entry name" value="METHYLATED-DNA--PROTEIN-CYSTEINE METHYLTRANSFERASE"/>
    <property type="match status" value="1"/>
</dbReference>
<evidence type="ECO:0000256" key="2">
    <source>
        <dbReference type="ARBA" id="ARBA00008711"/>
    </source>
</evidence>
<dbReference type="Proteomes" id="UP001324634">
    <property type="component" value="Chromosome"/>
</dbReference>
<dbReference type="AlphaFoldDB" id="A0AAX4HPC8"/>
<dbReference type="InterPro" id="IPR036217">
    <property type="entry name" value="MethylDNA_cys_MeTrfase_DNAb"/>
</dbReference>
<dbReference type="PANTHER" id="PTHR10815">
    <property type="entry name" value="METHYLATED-DNA--PROTEIN-CYSTEINE METHYLTRANSFERASE"/>
    <property type="match status" value="1"/>
</dbReference>
<dbReference type="FunFam" id="1.10.10.10:FF:000214">
    <property type="entry name" value="Methylated-DNA--protein-cysteine methyltransferase"/>
    <property type="match status" value="1"/>
</dbReference>
<keyword evidence="7 9" id="KW-0234">DNA repair</keyword>
<dbReference type="InterPro" id="IPR008332">
    <property type="entry name" value="MethylG_MeTrfase_N"/>
</dbReference>
<evidence type="ECO:0000256" key="1">
    <source>
        <dbReference type="ARBA" id="ARBA00001286"/>
    </source>
</evidence>
<evidence type="ECO:0000259" key="11">
    <source>
        <dbReference type="Pfam" id="PF02870"/>
    </source>
</evidence>
<dbReference type="EMBL" id="CP139487">
    <property type="protein sequence ID" value="WPU65185.1"/>
    <property type="molecule type" value="Genomic_DNA"/>
</dbReference>
<dbReference type="PROSITE" id="PS00374">
    <property type="entry name" value="MGMT"/>
    <property type="match status" value="1"/>
</dbReference>
<sequence>MQQYYQKIKSPIGELHLVANDKALMYLGFKNLGWDAVKKSNPIIELTKTQLQEYFEGKRKKFDVPFSLAGTEFQNTVWNTLAKIPFGKTWSYQQMAEAVKKPAAMRAVGRTNGLNPISIILPCHRVIGKSGSLTGYAGGLPAKEFLLRLEGLTPQK</sequence>
<feature type="active site" description="Nucleophile; methyl group acceptor" evidence="9">
    <location>
        <position position="123"/>
    </location>
</feature>
<keyword evidence="13" id="KW-1185">Reference proteome</keyword>
<dbReference type="InterPro" id="IPR036388">
    <property type="entry name" value="WH-like_DNA-bd_sf"/>
</dbReference>
<protein>
    <recommendedName>
        <fullName evidence="9">Methylated-DNA--protein-cysteine methyltransferase</fullName>
        <ecNumber evidence="9">2.1.1.63</ecNumber>
    </recommendedName>
    <alternativeName>
        <fullName evidence="9">6-O-methylguanine-DNA methyltransferase</fullName>
        <shortName evidence="9">MGMT</shortName>
    </alternativeName>
    <alternativeName>
        <fullName evidence="9">O-6-methylguanine-DNA-alkyltransferase</fullName>
    </alternativeName>
</protein>
<feature type="domain" description="Methylguanine DNA methyltransferase ribonuclease-like" evidence="11">
    <location>
        <begin position="4"/>
        <end position="68"/>
    </location>
</feature>
<comment type="function">
    <text evidence="9">Involved in the cellular defense against the biological effects of O6-methylguanine (O6-MeG) and O4-methylthymine (O4-MeT) in DNA. Repairs the methylated nucleobase in DNA by stoichiometrically transferring the methyl group to a cysteine residue in the enzyme. This is a suicide reaction: the enzyme is irreversibly inactivated.</text>
</comment>
<name>A0AAX4HPC8_9BACT</name>
<keyword evidence="3 9" id="KW-0963">Cytoplasm</keyword>
<comment type="similarity">
    <text evidence="2 9">Belongs to the MGMT family.</text>
</comment>
<dbReference type="InterPro" id="IPR014048">
    <property type="entry name" value="MethylDNA_cys_MeTrfase_DNA-bd"/>
</dbReference>
<dbReference type="Gene3D" id="1.10.10.10">
    <property type="entry name" value="Winged helix-like DNA-binding domain superfamily/Winged helix DNA-binding domain"/>
    <property type="match status" value="1"/>
</dbReference>
<accession>A0AAX4HPC8</accession>
<evidence type="ECO:0000313" key="12">
    <source>
        <dbReference type="EMBL" id="WPU65185.1"/>
    </source>
</evidence>
<dbReference type="GO" id="GO:0006307">
    <property type="term" value="P:DNA alkylation repair"/>
    <property type="evidence" value="ECO:0007669"/>
    <property type="project" value="UniProtKB-UniRule"/>
</dbReference>
<dbReference type="KEGG" id="psti:SOO65_00285"/>
<evidence type="ECO:0000259" key="10">
    <source>
        <dbReference type="Pfam" id="PF01035"/>
    </source>
</evidence>
<dbReference type="RefSeq" id="WP_321395299.1">
    <property type="nucleotide sequence ID" value="NZ_CP139487.1"/>
</dbReference>
<dbReference type="GO" id="GO:0003908">
    <property type="term" value="F:methylated-DNA-[protein]-cysteine S-methyltransferase activity"/>
    <property type="evidence" value="ECO:0007669"/>
    <property type="project" value="UniProtKB-UniRule"/>
</dbReference>
<reference evidence="12 13" key="1">
    <citation type="submission" date="2023-11" db="EMBL/GenBank/DDBJ databases">
        <title>Peredibacter starrii A3.12.</title>
        <authorList>
            <person name="Mitchell R.J."/>
        </authorList>
    </citation>
    <scope>NUCLEOTIDE SEQUENCE [LARGE SCALE GENOMIC DNA]</scope>
    <source>
        <strain evidence="12 13">A3.12</strain>
    </source>
</reference>
<evidence type="ECO:0000256" key="9">
    <source>
        <dbReference type="HAMAP-Rule" id="MF_00772"/>
    </source>
</evidence>
<proteinExistence type="inferred from homology"/>
<dbReference type="SUPFAM" id="SSF46767">
    <property type="entry name" value="Methylated DNA-protein cysteine methyltransferase, C-terminal domain"/>
    <property type="match status" value="1"/>
</dbReference>
<comment type="catalytic activity">
    <reaction evidence="1 9">
        <text>a 4-O-methyl-thymidine in DNA + L-cysteinyl-[protein] = a thymidine in DNA + S-methyl-L-cysteinyl-[protein]</text>
        <dbReference type="Rhea" id="RHEA:53428"/>
        <dbReference type="Rhea" id="RHEA-COMP:10131"/>
        <dbReference type="Rhea" id="RHEA-COMP:10132"/>
        <dbReference type="Rhea" id="RHEA-COMP:13555"/>
        <dbReference type="Rhea" id="RHEA-COMP:13556"/>
        <dbReference type="ChEBI" id="CHEBI:29950"/>
        <dbReference type="ChEBI" id="CHEBI:82612"/>
        <dbReference type="ChEBI" id="CHEBI:137386"/>
        <dbReference type="ChEBI" id="CHEBI:137387"/>
        <dbReference type="EC" id="2.1.1.63"/>
    </reaction>
</comment>
<dbReference type="InterPro" id="IPR023546">
    <property type="entry name" value="MGMT"/>
</dbReference>
<evidence type="ECO:0000313" key="13">
    <source>
        <dbReference type="Proteomes" id="UP001324634"/>
    </source>
</evidence>
<dbReference type="InterPro" id="IPR001497">
    <property type="entry name" value="MethylDNA_cys_MeTrfase_AS"/>
</dbReference>
<dbReference type="GO" id="GO:0005737">
    <property type="term" value="C:cytoplasm"/>
    <property type="evidence" value="ECO:0007669"/>
    <property type="project" value="UniProtKB-SubCell"/>
</dbReference>